<reference evidence="1" key="1">
    <citation type="journal article" date="2023" name="Science">
        <title>Genome structures resolve the early diversification of teleost fishes.</title>
        <authorList>
            <person name="Parey E."/>
            <person name="Louis A."/>
            <person name="Montfort J."/>
            <person name="Bouchez O."/>
            <person name="Roques C."/>
            <person name="Iampietro C."/>
            <person name="Lluch J."/>
            <person name="Castinel A."/>
            <person name="Donnadieu C."/>
            <person name="Desvignes T."/>
            <person name="Floi Bucao C."/>
            <person name="Jouanno E."/>
            <person name="Wen M."/>
            <person name="Mejri S."/>
            <person name="Dirks R."/>
            <person name="Jansen H."/>
            <person name="Henkel C."/>
            <person name="Chen W.J."/>
            <person name="Zahm M."/>
            <person name="Cabau C."/>
            <person name="Klopp C."/>
            <person name="Thompson A.W."/>
            <person name="Robinson-Rechavi M."/>
            <person name="Braasch I."/>
            <person name="Lecointre G."/>
            <person name="Bobe J."/>
            <person name="Postlethwait J.H."/>
            <person name="Berthelot C."/>
            <person name="Roest Crollius H."/>
            <person name="Guiguen Y."/>
        </authorList>
    </citation>
    <scope>NUCLEOTIDE SEQUENCE</scope>
    <source>
        <strain evidence="1">NC1722</strain>
    </source>
</reference>
<name>A0AAD7WV26_9TELE</name>
<proteinExistence type="predicted"/>
<evidence type="ECO:0000313" key="1">
    <source>
        <dbReference type="EMBL" id="KAJ8410040.1"/>
    </source>
</evidence>
<dbReference type="Gene3D" id="3.30.70.270">
    <property type="match status" value="1"/>
</dbReference>
<accession>A0AAD7WV26</accession>
<dbReference type="Proteomes" id="UP001221898">
    <property type="component" value="Unassembled WGS sequence"/>
</dbReference>
<evidence type="ECO:0008006" key="3">
    <source>
        <dbReference type="Google" id="ProtNLM"/>
    </source>
</evidence>
<protein>
    <recommendedName>
        <fullName evidence="3">Reverse transcriptase/retrotransposon-derived protein RNase H-like domain-containing protein</fullName>
    </recommendedName>
</protein>
<keyword evidence="2" id="KW-1185">Reference proteome</keyword>
<organism evidence="1 2">
    <name type="scientific">Aldrovandia affinis</name>
    <dbReference type="NCBI Taxonomy" id="143900"/>
    <lineage>
        <taxon>Eukaryota</taxon>
        <taxon>Metazoa</taxon>
        <taxon>Chordata</taxon>
        <taxon>Craniata</taxon>
        <taxon>Vertebrata</taxon>
        <taxon>Euteleostomi</taxon>
        <taxon>Actinopterygii</taxon>
        <taxon>Neopterygii</taxon>
        <taxon>Teleostei</taxon>
        <taxon>Notacanthiformes</taxon>
        <taxon>Halosauridae</taxon>
        <taxon>Aldrovandia</taxon>
    </lineage>
</organism>
<dbReference type="PANTHER" id="PTHR37984:SF5">
    <property type="entry name" value="PROTEIN NYNRIN-LIKE"/>
    <property type="match status" value="1"/>
</dbReference>
<dbReference type="InterPro" id="IPR050951">
    <property type="entry name" value="Retrovirus_Pol_polyprotein"/>
</dbReference>
<dbReference type="InterPro" id="IPR043128">
    <property type="entry name" value="Rev_trsase/Diguanyl_cyclase"/>
</dbReference>
<dbReference type="SUPFAM" id="SSF56672">
    <property type="entry name" value="DNA/RNA polymerases"/>
    <property type="match status" value="1"/>
</dbReference>
<dbReference type="AlphaFoldDB" id="A0AAD7WV26"/>
<dbReference type="EMBL" id="JAINUG010000028">
    <property type="protein sequence ID" value="KAJ8410040.1"/>
    <property type="molecule type" value="Genomic_DNA"/>
</dbReference>
<dbReference type="InterPro" id="IPR043502">
    <property type="entry name" value="DNA/RNA_pol_sf"/>
</dbReference>
<dbReference type="PANTHER" id="PTHR37984">
    <property type="entry name" value="PROTEIN CBG26694"/>
    <property type="match status" value="1"/>
</dbReference>
<sequence length="132" mass="15065">MDDILVYGCTREEHDQWLAEVFRAIILGMINYLCRYFPNSSTVLQPLNYLLRSDVAWSWGPSQEEAFKKVKGLLTSAPVLASYNASSKKQTDLEDKVEWSSSLQWKCTDLLHSSSSQKLGKLVQGRKDFKPC</sequence>
<gene>
    <name evidence="1" type="ORF">AAFF_G00210810</name>
</gene>
<evidence type="ECO:0000313" key="2">
    <source>
        <dbReference type="Proteomes" id="UP001221898"/>
    </source>
</evidence>
<comment type="caution">
    <text evidence="1">The sequence shown here is derived from an EMBL/GenBank/DDBJ whole genome shotgun (WGS) entry which is preliminary data.</text>
</comment>